<dbReference type="InterPro" id="IPR003012">
    <property type="entry name" value="Tet_transcr_reg_TetR"/>
</dbReference>
<dbReference type="InterPro" id="IPR004111">
    <property type="entry name" value="Repressor_TetR_C"/>
</dbReference>
<dbReference type="PANTHER" id="PTHR30055:SF151">
    <property type="entry name" value="TRANSCRIPTIONAL REGULATORY PROTEIN"/>
    <property type="match status" value="1"/>
</dbReference>
<evidence type="ECO:0000256" key="2">
    <source>
        <dbReference type="ARBA" id="ARBA00023015"/>
    </source>
</evidence>
<dbReference type="Pfam" id="PF00440">
    <property type="entry name" value="TetR_N"/>
    <property type="match status" value="1"/>
</dbReference>
<evidence type="ECO:0000256" key="3">
    <source>
        <dbReference type="ARBA" id="ARBA00023125"/>
    </source>
</evidence>
<dbReference type="SUPFAM" id="SSF48498">
    <property type="entry name" value="Tetracyclin repressor-like, C-terminal domain"/>
    <property type="match status" value="1"/>
</dbReference>
<accession>A0ABP4V4D8</accession>
<dbReference type="PRINTS" id="PR00400">
    <property type="entry name" value="TETREPRESSOR"/>
</dbReference>
<dbReference type="InterPro" id="IPR009057">
    <property type="entry name" value="Homeodomain-like_sf"/>
</dbReference>
<reference evidence="8" key="1">
    <citation type="journal article" date="2019" name="Int. J. Syst. Evol. Microbiol.">
        <title>The Global Catalogue of Microorganisms (GCM) 10K type strain sequencing project: providing services to taxonomists for standard genome sequencing and annotation.</title>
        <authorList>
            <consortium name="The Broad Institute Genomics Platform"/>
            <consortium name="The Broad Institute Genome Sequencing Center for Infectious Disease"/>
            <person name="Wu L."/>
            <person name="Ma J."/>
        </authorList>
    </citation>
    <scope>NUCLEOTIDE SEQUENCE [LARGE SCALE GENOMIC DNA]</scope>
    <source>
        <strain evidence="8">JCM 14718</strain>
    </source>
</reference>
<dbReference type="PROSITE" id="PS50977">
    <property type="entry name" value="HTH_TETR_2"/>
    <property type="match status" value="1"/>
</dbReference>
<evidence type="ECO:0000256" key="4">
    <source>
        <dbReference type="ARBA" id="ARBA00023163"/>
    </source>
</evidence>
<dbReference type="InterPro" id="IPR001647">
    <property type="entry name" value="HTH_TetR"/>
</dbReference>
<keyword evidence="3 5" id="KW-0238">DNA-binding</keyword>
<protein>
    <submittedName>
        <fullName evidence="7">TetR/AcrR family transcriptional regulator C-terminal domain-containing protein</fullName>
    </submittedName>
</protein>
<dbReference type="EMBL" id="BAAANY010000040">
    <property type="protein sequence ID" value="GAA1716010.1"/>
    <property type="molecule type" value="Genomic_DNA"/>
</dbReference>
<name>A0ABP4V4D8_9ACTN</name>
<organism evidence="7 8">
    <name type="scientific">Fodinicola feengrottensis</name>
    <dbReference type="NCBI Taxonomy" id="435914"/>
    <lineage>
        <taxon>Bacteria</taxon>
        <taxon>Bacillati</taxon>
        <taxon>Actinomycetota</taxon>
        <taxon>Actinomycetes</taxon>
        <taxon>Mycobacteriales</taxon>
        <taxon>Fodinicola</taxon>
    </lineage>
</organism>
<feature type="DNA-binding region" description="H-T-H motif" evidence="5">
    <location>
        <begin position="25"/>
        <end position="44"/>
    </location>
</feature>
<dbReference type="Gene3D" id="1.10.10.60">
    <property type="entry name" value="Homeodomain-like"/>
    <property type="match status" value="1"/>
</dbReference>
<comment type="caution">
    <text evidence="7">The sequence shown here is derived from an EMBL/GenBank/DDBJ whole genome shotgun (WGS) entry which is preliminary data.</text>
</comment>
<dbReference type="InterPro" id="IPR050109">
    <property type="entry name" value="HTH-type_TetR-like_transc_reg"/>
</dbReference>
<evidence type="ECO:0000256" key="5">
    <source>
        <dbReference type="PROSITE-ProRule" id="PRU00335"/>
    </source>
</evidence>
<sequence length="202" mass="22218">MALDRDQIVQTALRLLDDVGFSTLSLRRLAKELDVHASALYWHFENKQELLDEMARAIMLEVVSGDDPQVTADSWDEWLMHLGRAQRQAVRTHRDGPLLMLAARPLADYQLGYLDWILNLLVSSGFSGQEAGQAFAVISNYALGTAIVEQQQDGVRLADVDGALDAHPGLASIAQAAADPDMIFESGLRWLVAGMRSSRASD</sequence>
<dbReference type="PRINTS" id="PR00455">
    <property type="entry name" value="HTHTETR"/>
</dbReference>
<dbReference type="InterPro" id="IPR036271">
    <property type="entry name" value="Tet_transcr_reg_TetR-rel_C_sf"/>
</dbReference>
<dbReference type="Gene3D" id="1.10.357.10">
    <property type="entry name" value="Tetracycline Repressor, domain 2"/>
    <property type="match status" value="1"/>
</dbReference>
<dbReference type="SUPFAM" id="SSF46689">
    <property type="entry name" value="Homeodomain-like"/>
    <property type="match status" value="1"/>
</dbReference>
<gene>
    <name evidence="7" type="ORF">GCM10009765_75950</name>
</gene>
<evidence type="ECO:0000259" key="6">
    <source>
        <dbReference type="PROSITE" id="PS50977"/>
    </source>
</evidence>
<dbReference type="Proteomes" id="UP001500618">
    <property type="component" value="Unassembled WGS sequence"/>
</dbReference>
<feature type="domain" description="HTH tetR-type" evidence="6">
    <location>
        <begin position="2"/>
        <end position="62"/>
    </location>
</feature>
<dbReference type="Pfam" id="PF02909">
    <property type="entry name" value="TetR_C_1"/>
    <property type="match status" value="1"/>
</dbReference>
<proteinExistence type="predicted"/>
<evidence type="ECO:0000313" key="7">
    <source>
        <dbReference type="EMBL" id="GAA1716010.1"/>
    </source>
</evidence>
<keyword evidence="8" id="KW-1185">Reference proteome</keyword>
<evidence type="ECO:0000256" key="1">
    <source>
        <dbReference type="ARBA" id="ARBA00022491"/>
    </source>
</evidence>
<keyword evidence="1" id="KW-0678">Repressor</keyword>
<keyword evidence="4" id="KW-0804">Transcription</keyword>
<dbReference type="RefSeq" id="WP_163568450.1">
    <property type="nucleotide sequence ID" value="NZ_BAAANY010000040.1"/>
</dbReference>
<keyword evidence="2" id="KW-0805">Transcription regulation</keyword>
<dbReference type="PANTHER" id="PTHR30055">
    <property type="entry name" value="HTH-TYPE TRANSCRIPTIONAL REGULATOR RUTR"/>
    <property type="match status" value="1"/>
</dbReference>
<evidence type="ECO:0000313" key="8">
    <source>
        <dbReference type="Proteomes" id="UP001500618"/>
    </source>
</evidence>